<dbReference type="Proteomes" id="UP000593576">
    <property type="component" value="Unassembled WGS sequence"/>
</dbReference>
<accession>A0A7J9MLD3</accession>
<organism evidence="1 2">
    <name type="scientific">Gossypium schwendimanii</name>
    <name type="common">Cotton</name>
    <dbReference type="NCBI Taxonomy" id="34291"/>
    <lineage>
        <taxon>Eukaryota</taxon>
        <taxon>Viridiplantae</taxon>
        <taxon>Streptophyta</taxon>
        <taxon>Embryophyta</taxon>
        <taxon>Tracheophyta</taxon>
        <taxon>Spermatophyta</taxon>
        <taxon>Magnoliopsida</taxon>
        <taxon>eudicotyledons</taxon>
        <taxon>Gunneridae</taxon>
        <taxon>Pentapetalae</taxon>
        <taxon>rosids</taxon>
        <taxon>malvids</taxon>
        <taxon>Malvales</taxon>
        <taxon>Malvaceae</taxon>
        <taxon>Malvoideae</taxon>
        <taxon>Gossypium</taxon>
    </lineage>
</organism>
<protein>
    <recommendedName>
        <fullName evidence="3">Retrotransposon Copia-like N-terminal domain-containing protein</fullName>
    </recommendedName>
</protein>
<keyword evidence="2" id="KW-1185">Reference proteome</keyword>
<gene>
    <name evidence="1" type="ORF">Goshw_001855</name>
</gene>
<dbReference type="PANTHER" id="PTHR47481:SF30">
    <property type="entry name" value="CCHC-TYPE DOMAIN-CONTAINING PROTEIN"/>
    <property type="match status" value="1"/>
</dbReference>
<proteinExistence type="predicted"/>
<name>A0A7J9MLD3_GOSSC</name>
<dbReference type="AlphaFoldDB" id="A0A7J9MLD3"/>
<sequence length="146" mass="16355">MDPPSSPSAAYSATPTMASNLASGVLDSRFFSTKKVSILLDDSNYLLWQQQVLLVVKAYKLQSFLDLNTRPPPSMVIDDDGVLQENVEFTNKTTSRLMFYRALHSQRKGDMSMLKIKSYYDNLVRCGEAISAHEHITAILNGLSFE</sequence>
<evidence type="ECO:0000313" key="1">
    <source>
        <dbReference type="EMBL" id="MBA0871902.1"/>
    </source>
</evidence>
<reference evidence="1 2" key="1">
    <citation type="journal article" date="2019" name="Genome Biol. Evol.">
        <title>Insights into the evolution of the New World diploid cottons (Gossypium, subgenus Houzingenia) based on genome sequencing.</title>
        <authorList>
            <person name="Grover C.E."/>
            <person name="Arick M.A. 2nd"/>
            <person name="Thrash A."/>
            <person name="Conover J.L."/>
            <person name="Sanders W.S."/>
            <person name="Peterson D.G."/>
            <person name="Frelichowski J.E."/>
            <person name="Scheffler J.A."/>
            <person name="Scheffler B.E."/>
            <person name="Wendel J.F."/>
        </authorList>
    </citation>
    <scope>NUCLEOTIDE SEQUENCE [LARGE SCALE GENOMIC DNA]</scope>
    <source>
        <strain evidence="1">1</strain>
        <tissue evidence="1">Leaf</tissue>
    </source>
</reference>
<dbReference type="OrthoDB" id="1733332at2759"/>
<dbReference type="PANTHER" id="PTHR47481">
    <property type="match status" value="1"/>
</dbReference>
<dbReference type="EMBL" id="JABFAF010000012">
    <property type="protein sequence ID" value="MBA0871902.1"/>
    <property type="molecule type" value="Genomic_DNA"/>
</dbReference>
<evidence type="ECO:0008006" key="3">
    <source>
        <dbReference type="Google" id="ProtNLM"/>
    </source>
</evidence>
<comment type="caution">
    <text evidence="1">The sequence shown here is derived from an EMBL/GenBank/DDBJ whole genome shotgun (WGS) entry which is preliminary data.</text>
</comment>
<evidence type="ECO:0000313" key="2">
    <source>
        <dbReference type="Proteomes" id="UP000593576"/>
    </source>
</evidence>